<gene>
    <name evidence="2" type="ORF">CHU95_18745</name>
</gene>
<evidence type="ECO:0000313" key="3">
    <source>
        <dbReference type="Proteomes" id="UP000216998"/>
    </source>
</evidence>
<evidence type="ECO:0008006" key="4">
    <source>
        <dbReference type="Google" id="ProtNLM"/>
    </source>
</evidence>
<dbReference type="Proteomes" id="UP000216998">
    <property type="component" value="Unassembled WGS sequence"/>
</dbReference>
<dbReference type="EMBL" id="NOXU01000031">
    <property type="protein sequence ID" value="OYQ32789.1"/>
    <property type="molecule type" value="Genomic_DNA"/>
</dbReference>
<dbReference type="AlphaFoldDB" id="A0A255YUC8"/>
<proteinExistence type="predicted"/>
<feature type="compositionally biased region" description="Polar residues" evidence="1">
    <location>
        <begin position="1"/>
        <end position="14"/>
    </location>
</feature>
<dbReference type="InterPro" id="IPR029058">
    <property type="entry name" value="AB_hydrolase_fold"/>
</dbReference>
<keyword evidence="3" id="KW-1185">Reference proteome</keyword>
<comment type="caution">
    <text evidence="2">The sequence shown here is derived from an EMBL/GenBank/DDBJ whole genome shotgun (WGS) entry which is preliminary data.</text>
</comment>
<evidence type="ECO:0000256" key="1">
    <source>
        <dbReference type="SAM" id="MobiDB-lite"/>
    </source>
</evidence>
<protein>
    <recommendedName>
        <fullName evidence="4">Fungal lipase-like domain-containing protein</fullName>
    </recommendedName>
</protein>
<organism evidence="2 3">
    <name type="scientific">Niveispirillum lacus</name>
    <dbReference type="NCBI Taxonomy" id="1981099"/>
    <lineage>
        <taxon>Bacteria</taxon>
        <taxon>Pseudomonadati</taxon>
        <taxon>Pseudomonadota</taxon>
        <taxon>Alphaproteobacteria</taxon>
        <taxon>Rhodospirillales</taxon>
        <taxon>Azospirillaceae</taxon>
        <taxon>Niveispirillum</taxon>
    </lineage>
</organism>
<dbReference type="SUPFAM" id="SSF53474">
    <property type="entry name" value="alpha/beta-Hydrolases"/>
    <property type="match status" value="1"/>
</dbReference>
<feature type="region of interest" description="Disordered" evidence="1">
    <location>
        <begin position="1"/>
        <end position="23"/>
    </location>
</feature>
<evidence type="ECO:0000313" key="2">
    <source>
        <dbReference type="EMBL" id="OYQ32789.1"/>
    </source>
</evidence>
<dbReference type="Gene3D" id="3.40.50.1820">
    <property type="entry name" value="alpha/beta hydrolase"/>
    <property type="match status" value="1"/>
</dbReference>
<name>A0A255YUC8_9PROT</name>
<reference evidence="2 3" key="1">
    <citation type="submission" date="2017-07" db="EMBL/GenBank/DDBJ databases">
        <title>Niveispirillum cyanobacteriorum sp. nov., isolated from cyanobacterial aggregates in a eutrophic lake.</title>
        <authorList>
            <person name="Cai H."/>
        </authorList>
    </citation>
    <scope>NUCLEOTIDE SEQUENCE [LARGE SCALE GENOMIC DNA]</scope>
    <source>
        <strain evidence="3">TH1-14</strain>
    </source>
</reference>
<accession>A0A255YUC8</accession>
<sequence length="439" mass="46983">MASNRSSVVQSAPGQNPKPANPSDLQQFFSLALNNPQSQTLDIYVKGVEIKNAQVSGFFDNVSGQLAGGQWDVVWGPQVFSNPNNKDDLEADNALYVAHNATLDMWVVAIAATNMSSAYDWEDEDFAVRKMVNFPFDPTKALEVVSPDASVAQVTQGTALGVSILLSQMPDPKTGDSLGTFLTNLIANDVATSASNLIFTGHSLAGALSPTTALLLQPALAAAGWKNIYVLPTAGATPGNAVFVDQFTSTFKPTAATVVAPSIAQASGNIVTTLNQLYWNQDDVVPRAWTQLSSYLTYTPGKVVGHYNIAPNNELIELLFGAGLKVALTTAQSWGTSSNLQQLTNNTAFSAHFPVTYWDGRTTSWAEYTPPAEIFGVEGLLDIIAQVHIGQYFQPFNLAVKAYAPPLPTTKTPNDFEKLIALLKRLFGLGIAQHEAANA</sequence>